<dbReference type="Gene3D" id="3.30.1150.10">
    <property type="match status" value="1"/>
</dbReference>
<comment type="subcellular location">
    <subcellularLocation>
        <location evidence="1">Membrane</location>
        <topology evidence="1">Single-pass membrane protein</topology>
    </subcellularLocation>
</comment>
<gene>
    <name evidence="8" type="ORF">Tci_000354</name>
</gene>
<dbReference type="PROSITE" id="PS52015">
    <property type="entry name" value="TONB_CTD"/>
    <property type="match status" value="1"/>
</dbReference>
<dbReference type="InterPro" id="IPR011990">
    <property type="entry name" value="TPR-like_helical_dom_sf"/>
</dbReference>
<evidence type="ECO:0000256" key="2">
    <source>
        <dbReference type="ARBA" id="ARBA00022692"/>
    </source>
</evidence>
<dbReference type="SMART" id="SM00671">
    <property type="entry name" value="SEL1"/>
    <property type="match status" value="5"/>
</dbReference>
<evidence type="ECO:0000256" key="3">
    <source>
        <dbReference type="ARBA" id="ARBA00022989"/>
    </source>
</evidence>
<feature type="region of interest" description="Disordered" evidence="6">
    <location>
        <begin position="1489"/>
        <end position="1529"/>
    </location>
</feature>
<dbReference type="PANTHER" id="PTHR11102:SF160">
    <property type="entry name" value="ERAD-ASSOCIATED E3 UBIQUITIN-PROTEIN LIGASE COMPONENT HRD3"/>
    <property type="match status" value="1"/>
</dbReference>
<dbReference type="GO" id="GO:0055085">
    <property type="term" value="P:transmembrane transport"/>
    <property type="evidence" value="ECO:0007669"/>
    <property type="project" value="InterPro"/>
</dbReference>
<sequence>MAQTTLPEMNQTRCEKATYPVPEQAAGHTGKTVVRVFVGENGQVRDSAVATSSGYPALDLAAQEALERCVFRPGTAQGKPVAAWVEIPYGWHLDTPSPEQLQQQLLQWQAGAERGDALSRFELGKALFDGHGIEHDAELGKQLIRLAAGQGLASAQERMADILTEESRKDKGAGKEAVAWMLKAAEQNNPRAQLGMAMLMFEAGRHDAGDAWLERAVANNYSHALAYRGAGLLDSDAPNDVQRGIKLLTRAVELGAPLAGYDLGTAYADGRGVARDDKRAARLYSEAAANGSALAKVALAQLYENGQGVLQLPERARRLRQEAGADPVSGAAPVPASTTAKALPLRHTCNFPRWPRESLRKDQQGAVKLAFLIDEDGVAPYGHRVAGQAIRHEQREHHLRRIDRNQRKEQRDQEYRDERHRLAEIDVLEAVERHVGYHGQAGKHGNAPRHPAQVQARNFLVDHHQHKARHQGCGRRRWQALEEALVDHLDIGVETGQAQGGAGAVHERGNPAQLAQAAQRPFVNHQRRRGAERHHVGQAVVLGAELALGIGETGDSAIEAVKHHGDKNCPGRVFEFLVHRHDDGVEPAEQCGGGKGIGQQVDAARARAVQVFPSGSAGKTAEARRLGQFGFGSGVLGAATREVRHRVPVRLMVLLRHHYTHLADGAHGERGFPWLEAGLFHRHGRRRRRGRRHHPVAGDRYPFDIIARSLKVHHFHYRVAGLASHGAGHGAHAFVQIGVGRRDALVVELADAGRRQAEIQVVERQYRLRGSHRPGQGIEVGRGHAQRLPHTPRYRHARLGAGGRSGFRVHGIRVIPVRLQAGLGIGIFDDGCPLLHLQVNARRGDRLVLVDFLDFQDDHGQVVGAAYLARCGQDDERARAGQRFGRGTVGYLKKGSRGKQDGGSAHVQRGVARFEARFRHFGAVGGLGAHHHRRRPRLVLRIVTRAFEVHRIEHGVAHLAAHGAGDRGDALVEVFIGGGNALVVELFGGLWRQAKLQVVEREDLLGGSGRFRQALQVGGGHFHVLAHAPRGRHALRRLAVDQRTVLRIHGIGIVTLGFQAGLRIGFLEDVHALLHLLIHARRSGGLVLVLLFDGKGCNRLVIGVLDFAEGGHHDQRAGGGQRFGGVGAGGGQCEGDGSGCGEVFEYGHCWLQLSLRQARLYPKLHGAPVRHGVGRRRKKAIAHGAQHARVPQYRARVGRRDQRDQPGQGLPSDKYQARRIDTVQHGPSRCHSDGRANVVQQVLARDGQAGVRQGLIEHGGVASEMEPEQIERGRQDGIPRDQGDGGGTCVHGTGNGVNDVKPVHSFILAKSRIDPALTGRPHVKNRLMPASSALRSACARANQSVSRTGAFLYSSQPRAPKMATYTQPVTVIPKTSVGTSPIMARKLSSIRKQVIDTNVNAANAATARKSTPVSCRQRRHPMQEMPMSIVTNAGTAKMTSMAARLLPSMSMLPNTHKVFRNRPAIARKKMPHALRIVGRDPLGEVRGRLGTEQEEADDNQEQRARDQRRLHRRCQGADHQADHAPAHVQQTTPVAAFQHGRGSGQRNGQADIHQRVLGGHGQRALGHERVRERIVHRVNAGQSREDRRHDQEPGNDADRSRTFHRVINSYKELMIT</sequence>
<evidence type="ECO:0000256" key="1">
    <source>
        <dbReference type="ARBA" id="ARBA00004167"/>
    </source>
</evidence>
<dbReference type="Pfam" id="PF03544">
    <property type="entry name" value="TonB_C"/>
    <property type="match status" value="1"/>
</dbReference>
<dbReference type="EMBL" id="BKCJ010000005">
    <property type="protein sequence ID" value="GEU28376.1"/>
    <property type="molecule type" value="Genomic_DNA"/>
</dbReference>
<name>A0A699GMC2_TANCI</name>
<comment type="caution">
    <text evidence="8">The sequence shown here is derived from an EMBL/GenBank/DDBJ whole genome shotgun (WGS) entry which is preliminary data.</text>
</comment>
<dbReference type="Gene3D" id="1.25.40.10">
    <property type="entry name" value="Tetratricopeptide repeat domain"/>
    <property type="match status" value="1"/>
</dbReference>
<protein>
    <recommendedName>
        <fullName evidence="7">TonB C-terminal domain-containing protein</fullName>
    </recommendedName>
</protein>
<feature type="compositionally biased region" description="Basic and acidic residues" evidence="6">
    <location>
        <begin position="1515"/>
        <end position="1525"/>
    </location>
</feature>
<dbReference type="NCBIfam" id="TIGR01352">
    <property type="entry name" value="tonB_Cterm"/>
    <property type="match status" value="1"/>
</dbReference>
<dbReference type="InterPro" id="IPR037682">
    <property type="entry name" value="TonB_C"/>
</dbReference>
<dbReference type="GO" id="GO:0016020">
    <property type="term" value="C:membrane"/>
    <property type="evidence" value="ECO:0007669"/>
    <property type="project" value="UniProtKB-SubCell"/>
</dbReference>
<dbReference type="InterPro" id="IPR050767">
    <property type="entry name" value="Sel1_AlgK"/>
</dbReference>
<feature type="compositionally biased region" description="Basic and acidic residues" evidence="6">
    <location>
        <begin position="1583"/>
        <end position="1600"/>
    </location>
</feature>
<proteinExistence type="inferred from homology"/>
<evidence type="ECO:0000313" key="8">
    <source>
        <dbReference type="EMBL" id="GEU28376.1"/>
    </source>
</evidence>
<evidence type="ECO:0000256" key="6">
    <source>
        <dbReference type="SAM" id="MobiDB-lite"/>
    </source>
</evidence>
<evidence type="ECO:0000256" key="5">
    <source>
        <dbReference type="ARBA" id="ARBA00038101"/>
    </source>
</evidence>
<evidence type="ECO:0000256" key="4">
    <source>
        <dbReference type="ARBA" id="ARBA00023136"/>
    </source>
</evidence>
<dbReference type="SUPFAM" id="SSF74653">
    <property type="entry name" value="TolA/TonB C-terminal domain"/>
    <property type="match status" value="1"/>
</dbReference>
<keyword evidence="3" id="KW-1133">Transmembrane helix</keyword>
<accession>A0A699GMC2</accession>
<keyword evidence="4" id="KW-0472">Membrane</keyword>
<dbReference type="PANTHER" id="PTHR11102">
    <property type="entry name" value="SEL-1-LIKE PROTEIN"/>
    <property type="match status" value="1"/>
</dbReference>
<organism evidence="8">
    <name type="scientific">Tanacetum cinerariifolium</name>
    <name type="common">Dalmatian daisy</name>
    <name type="synonym">Chrysanthemum cinerariifolium</name>
    <dbReference type="NCBI Taxonomy" id="118510"/>
    <lineage>
        <taxon>Eukaryota</taxon>
        <taxon>Viridiplantae</taxon>
        <taxon>Streptophyta</taxon>
        <taxon>Embryophyta</taxon>
        <taxon>Tracheophyta</taxon>
        <taxon>Spermatophyta</taxon>
        <taxon>Magnoliopsida</taxon>
        <taxon>eudicotyledons</taxon>
        <taxon>Gunneridae</taxon>
        <taxon>Pentapetalae</taxon>
        <taxon>asterids</taxon>
        <taxon>campanulids</taxon>
        <taxon>Asterales</taxon>
        <taxon>Asteraceae</taxon>
        <taxon>Asteroideae</taxon>
        <taxon>Anthemideae</taxon>
        <taxon>Anthemidinae</taxon>
        <taxon>Tanacetum</taxon>
    </lineage>
</organism>
<dbReference type="SUPFAM" id="SSF81901">
    <property type="entry name" value="HCP-like"/>
    <property type="match status" value="2"/>
</dbReference>
<comment type="similarity">
    <text evidence="5">Belongs to the sel-1 family.</text>
</comment>
<dbReference type="Pfam" id="PF08238">
    <property type="entry name" value="Sel1"/>
    <property type="match status" value="5"/>
</dbReference>
<feature type="domain" description="TonB C-terminal" evidence="7">
    <location>
        <begin position="4"/>
        <end position="100"/>
    </location>
</feature>
<evidence type="ECO:0000259" key="7">
    <source>
        <dbReference type="PROSITE" id="PS52015"/>
    </source>
</evidence>
<dbReference type="InterPro" id="IPR006260">
    <property type="entry name" value="TonB/TolA_C"/>
</dbReference>
<reference evidence="8" key="1">
    <citation type="journal article" date="2019" name="Sci. Rep.">
        <title>Draft genome of Tanacetum cinerariifolium, the natural source of mosquito coil.</title>
        <authorList>
            <person name="Yamashiro T."/>
            <person name="Shiraishi A."/>
            <person name="Satake H."/>
            <person name="Nakayama K."/>
        </authorList>
    </citation>
    <scope>NUCLEOTIDE SEQUENCE</scope>
</reference>
<dbReference type="InterPro" id="IPR006597">
    <property type="entry name" value="Sel1-like"/>
</dbReference>
<feature type="region of interest" description="Disordered" evidence="6">
    <location>
        <begin position="393"/>
        <end position="416"/>
    </location>
</feature>
<feature type="region of interest" description="Disordered" evidence="6">
    <location>
        <begin position="1195"/>
        <end position="1215"/>
    </location>
</feature>
<feature type="region of interest" description="Disordered" evidence="6">
    <location>
        <begin position="1578"/>
        <end position="1600"/>
    </location>
</feature>
<keyword evidence="2" id="KW-0812">Transmembrane</keyword>